<dbReference type="PANTHER" id="PTHR15362:SF4">
    <property type="entry name" value="CDP-DIACYLGLYCEROL--INOSITOL 3-PHOSPHATIDYLTRANSFERASE"/>
    <property type="match status" value="1"/>
</dbReference>
<evidence type="ECO:0000256" key="10">
    <source>
        <dbReference type="ARBA" id="ARBA00022842"/>
    </source>
</evidence>
<evidence type="ECO:0000256" key="6">
    <source>
        <dbReference type="ARBA" id="ARBA00022516"/>
    </source>
</evidence>
<feature type="transmembrane region" description="Helical" evidence="18">
    <location>
        <begin position="111"/>
        <end position="131"/>
    </location>
</feature>
<keyword evidence="15 16" id="KW-1208">Phospholipid metabolism</keyword>
<evidence type="ECO:0000256" key="4">
    <source>
        <dbReference type="ARBA" id="ARBA00010441"/>
    </source>
</evidence>
<keyword evidence="6 16" id="KW-0444">Lipid biosynthesis</keyword>
<gene>
    <name evidence="19" type="ORF">VHUM_03190</name>
</gene>
<evidence type="ECO:0000256" key="1">
    <source>
        <dbReference type="ARBA" id="ARBA00001936"/>
    </source>
</evidence>
<keyword evidence="20" id="KW-1185">Reference proteome</keyword>
<accession>A0A7D8V0E3</accession>
<name>A0A7D8V0E3_VANHU</name>
<dbReference type="Gene3D" id="1.20.120.1760">
    <property type="match status" value="1"/>
</dbReference>
<evidence type="ECO:0000256" key="18">
    <source>
        <dbReference type="SAM" id="Phobius"/>
    </source>
</evidence>
<dbReference type="InterPro" id="IPR043130">
    <property type="entry name" value="CDP-OH_PTrfase_TM_dom"/>
</dbReference>
<evidence type="ECO:0000256" key="2">
    <source>
        <dbReference type="ARBA" id="ARBA00001946"/>
    </source>
</evidence>
<proteinExistence type="inferred from homology"/>
<comment type="subcellular location">
    <subcellularLocation>
        <location evidence="3">Membrane</location>
        <topology evidence="3">Multi-pass membrane protein</topology>
    </subcellularLocation>
</comment>
<dbReference type="InterPro" id="IPR014387">
    <property type="entry name" value="CDP_diag_ino_3_P_euk"/>
</dbReference>
<evidence type="ECO:0000256" key="14">
    <source>
        <dbReference type="ARBA" id="ARBA00023209"/>
    </source>
</evidence>
<comment type="similarity">
    <text evidence="4 16 17">Belongs to the CDP-alcohol phosphatidyltransferase class-I family.</text>
</comment>
<dbReference type="GO" id="GO:0006661">
    <property type="term" value="P:phosphatidylinositol biosynthetic process"/>
    <property type="evidence" value="ECO:0007669"/>
    <property type="project" value="TreeGrafter"/>
</dbReference>
<dbReference type="PROSITE" id="PS00379">
    <property type="entry name" value="CDP_ALCOHOL_P_TRANSF"/>
    <property type="match status" value="1"/>
</dbReference>
<evidence type="ECO:0000256" key="12">
    <source>
        <dbReference type="ARBA" id="ARBA00023098"/>
    </source>
</evidence>
<keyword evidence="12 16" id="KW-0443">Lipid metabolism</keyword>
<dbReference type="Proteomes" id="UP000473826">
    <property type="component" value="Unassembled WGS sequence"/>
</dbReference>
<keyword evidence="9" id="KW-0479">Metal-binding</keyword>
<evidence type="ECO:0000256" key="9">
    <source>
        <dbReference type="ARBA" id="ARBA00022723"/>
    </source>
</evidence>
<evidence type="ECO:0000313" key="20">
    <source>
        <dbReference type="Proteomes" id="UP000473826"/>
    </source>
</evidence>
<comment type="cofactor">
    <cofactor evidence="2">
        <name>Mg(2+)</name>
        <dbReference type="ChEBI" id="CHEBI:18420"/>
    </cofactor>
</comment>
<dbReference type="EMBL" id="QKWK01000008">
    <property type="protein sequence ID" value="TXT07470.1"/>
    <property type="molecule type" value="Genomic_DNA"/>
</dbReference>
<comment type="cofactor">
    <cofactor evidence="1">
        <name>Mn(2+)</name>
        <dbReference type="ChEBI" id="CHEBI:29035"/>
    </cofactor>
</comment>
<evidence type="ECO:0000256" key="3">
    <source>
        <dbReference type="ARBA" id="ARBA00004141"/>
    </source>
</evidence>
<dbReference type="InterPro" id="IPR048254">
    <property type="entry name" value="CDP_ALCOHOL_P_TRANSF_CS"/>
</dbReference>
<evidence type="ECO:0000256" key="11">
    <source>
        <dbReference type="ARBA" id="ARBA00022989"/>
    </source>
</evidence>
<dbReference type="EC" id="2.7.8.11" evidence="5 16"/>
<dbReference type="PIRSF" id="PIRSF000848">
    <property type="entry name" value="CDP_diag_ino_3_P"/>
    <property type="match status" value="1"/>
</dbReference>
<evidence type="ECO:0000256" key="15">
    <source>
        <dbReference type="ARBA" id="ARBA00023264"/>
    </source>
</evidence>
<comment type="caution">
    <text evidence="19">The sequence shown here is derived from an EMBL/GenBank/DDBJ whole genome shotgun (WGS) entry which is preliminary data.</text>
</comment>
<keyword evidence="14 16" id="KW-0594">Phospholipid biosynthesis</keyword>
<evidence type="ECO:0000256" key="8">
    <source>
        <dbReference type="ARBA" id="ARBA00022692"/>
    </source>
</evidence>
<keyword evidence="11 18" id="KW-1133">Transmembrane helix</keyword>
<dbReference type="Pfam" id="PF01066">
    <property type="entry name" value="CDP-OH_P_transf"/>
    <property type="match status" value="1"/>
</dbReference>
<dbReference type="AlphaFoldDB" id="A0A7D8V0E3"/>
<evidence type="ECO:0000256" key="5">
    <source>
        <dbReference type="ARBA" id="ARBA00013212"/>
    </source>
</evidence>
<keyword evidence="13 16" id="KW-0472">Membrane</keyword>
<comment type="catalytic activity">
    <reaction evidence="16">
        <text>a CDP-1,2-diacyl-sn-glycerol + myo-inositol = a 1,2-diacyl-sn-glycero-3-phospho-(1D-myo-inositol) + CMP + H(+)</text>
        <dbReference type="Rhea" id="RHEA:11580"/>
        <dbReference type="ChEBI" id="CHEBI:15378"/>
        <dbReference type="ChEBI" id="CHEBI:17268"/>
        <dbReference type="ChEBI" id="CHEBI:57880"/>
        <dbReference type="ChEBI" id="CHEBI:58332"/>
        <dbReference type="ChEBI" id="CHEBI:60377"/>
        <dbReference type="EC" id="2.7.8.11"/>
    </reaction>
</comment>
<reference evidence="19 20" key="1">
    <citation type="journal article" date="2019" name="PLoS Genet.">
        <title>Convergent evolution of linked mating-type loci in basidiomycete fungi.</title>
        <authorList>
            <person name="Sun S."/>
            <person name="Coelho M.A."/>
            <person name="Heitman J."/>
            <person name="Nowrousian M."/>
        </authorList>
    </citation>
    <scope>NUCLEOTIDE SEQUENCE [LARGE SCALE GENOMIC DNA]</scope>
    <source>
        <strain evidence="19 20">CBS 4282</strain>
    </source>
</reference>
<dbReference type="OrthoDB" id="10251079at2759"/>
<dbReference type="PANTHER" id="PTHR15362">
    <property type="entry name" value="PHOSPHATIDYLINOSITOL SYNTHASE"/>
    <property type="match status" value="1"/>
</dbReference>
<feature type="transmembrane region" description="Helical" evidence="18">
    <location>
        <begin position="137"/>
        <end position="160"/>
    </location>
</feature>
<evidence type="ECO:0000256" key="16">
    <source>
        <dbReference type="PIRNR" id="PIRNR000848"/>
    </source>
</evidence>
<dbReference type="GO" id="GO:0003881">
    <property type="term" value="F:CDP-diacylglycerol-inositol 3-phosphatidyltransferase activity"/>
    <property type="evidence" value="ECO:0007669"/>
    <property type="project" value="UniProtKB-UniRule"/>
</dbReference>
<dbReference type="GO" id="GO:0046872">
    <property type="term" value="F:metal ion binding"/>
    <property type="evidence" value="ECO:0007669"/>
    <property type="project" value="UniProtKB-KW"/>
</dbReference>
<evidence type="ECO:0000256" key="7">
    <source>
        <dbReference type="ARBA" id="ARBA00022679"/>
    </source>
</evidence>
<dbReference type="GO" id="GO:0005794">
    <property type="term" value="C:Golgi apparatus"/>
    <property type="evidence" value="ECO:0007669"/>
    <property type="project" value="TreeGrafter"/>
</dbReference>
<evidence type="ECO:0000256" key="17">
    <source>
        <dbReference type="RuleBase" id="RU003750"/>
    </source>
</evidence>
<evidence type="ECO:0000313" key="19">
    <source>
        <dbReference type="EMBL" id="TXT07470.1"/>
    </source>
</evidence>
<keyword evidence="10" id="KW-0460">Magnesium</keyword>
<evidence type="ECO:0000256" key="13">
    <source>
        <dbReference type="ARBA" id="ARBA00023136"/>
    </source>
</evidence>
<dbReference type="InterPro" id="IPR000462">
    <property type="entry name" value="CDP-OH_P_trans"/>
</dbReference>
<keyword evidence="7 16" id="KW-0808">Transferase</keyword>
<protein>
    <recommendedName>
        <fullName evidence="5 16">CDP-diacylglycerol--inositol 3-phosphatidyltransferase</fullName>
        <ecNumber evidence="5 16">2.7.8.11</ecNumber>
    </recommendedName>
</protein>
<dbReference type="GO" id="GO:0016020">
    <property type="term" value="C:membrane"/>
    <property type="evidence" value="ECO:0007669"/>
    <property type="project" value="UniProtKB-SubCell"/>
</dbReference>
<keyword evidence="8 18" id="KW-0812">Transmembrane</keyword>
<sequence>MPWHPKVCTVLYGVSCLLDAFDGLAARLLDQETKFGAVLDMVTDRCTTACLLTFLAATYTDHGLPLLFQFLIALDFASHYIHISLITGASSHKNVGQDVSRILWYYYNDRTTLFIFCFANELFFVCLYLMSSVVRPIFSVIGWMTWPELIGLICFPIMFVKQIINVVQFWKASKILVGIDIASRQEARRNKEKEDNAEAIVDN</sequence>
<organism evidence="19 20">
    <name type="scientific">Vanrija humicola</name>
    <name type="common">Yeast</name>
    <name type="synonym">Cryptococcus humicola</name>
    <dbReference type="NCBI Taxonomy" id="5417"/>
    <lineage>
        <taxon>Eukaryota</taxon>
        <taxon>Fungi</taxon>
        <taxon>Dikarya</taxon>
        <taxon>Basidiomycota</taxon>
        <taxon>Agaricomycotina</taxon>
        <taxon>Tremellomycetes</taxon>
        <taxon>Trichosporonales</taxon>
        <taxon>Trichosporonaceae</taxon>
        <taxon>Vanrija</taxon>
    </lineage>
</organism>